<dbReference type="PROSITE" id="PS00086">
    <property type="entry name" value="CYTOCHROME_P450"/>
    <property type="match status" value="1"/>
</dbReference>
<keyword evidence="8 15" id="KW-1133">Transmembrane helix</keyword>
<protein>
    <submittedName>
        <fullName evidence="16">Cytochrome P450</fullName>
    </submittedName>
</protein>
<evidence type="ECO:0000256" key="15">
    <source>
        <dbReference type="SAM" id="Phobius"/>
    </source>
</evidence>
<dbReference type="GO" id="GO:0016020">
    <property type="term" value="C:membrane"/>
    <property type="evidence" value="ECO:0007669"/>
    <property type="project" value="UniProtKB-SubCell"/>
</dbReference>
<sequence length="561" mass="62871">MLEQLSAFVQSSYLAIGLSIVLLLTTSSYVFKKLSGSSPISKIPGPPSSSFLFGHLRELLKGQVGEFQFKWKEQYGNVIRYKGILGEDCLIISDPRAIHHISNHPDEFTKHPVLKEISRMLFGRGLVWADGDDHRRQRRINAPAFGANQIRAFIPYFHESASAIIDKWNTSVESSRDGTAVIDVTRMISLGALDAIGKSAFDYEFNAVADGEKTEGGNELARCFRNYAHDVFGKITDGAIFIQEMLGWIPVRLAGIFYDYAPVPALRRIRYVTNLGHEVAHDMIQVKGDELLQGKQKKDILSLLVQANAAPDDSKLKISHIELMATLHTLIIAGHETTATWLNWIMYELARNPDVQERLRKEVNERMYILRNRGDSTFSATDLEQDMSLLQAILKETLRFHGPIYQHMKYPTVDSIVPLSTPITTTDGQVLKSLTIPKGTHLYLDIAGYNRDPEIFGKDAHTWRPERFLNGEVNETSGLAGPYASVMTFSAGPRTCIGWRFAVLEAAVFAAEFVRHFEFKLTPAAKKIKREASLAMIPVLEGEEDKGHQLPLIVSLASRDD</sequence>
<gene>
    <name evidence="16" type="ORF">CPB84DRAFT_1727601</name>
</gene>
<dbReference type="EMBL" id="JADNYJ010000025">
    <property type="protein sequence ID" value="KAF8904748.1"/>
    <property type="molecule type" value="Genomic_DNA"/>
</dbReference>
<keyword evidence="7 13" id="KW-0479">Metal-binding</keyword>
<comment type="similarity">
    <text evidence="4 14">Belongs to the cytochrome P450 family.</text>
</comment>
<evidence type="ECO:0000256" key="9">
    <source>
        <dbReference type="ARBA" id="ARBA00023002"/>
    </source>
</evidence>
<keyword evidence="9 14" id="KW-0560">Oxidoreductase</keyword>
<dbReference type="GO" id="GO:0016705">
    <property type="term" value="F:oxidoreductase activity, acting on paired donors, with incorporation or reduction of molecular oxygen"/>
    <property type="evidence" value="ECO:0007669"/>
    <property type="project" value="InterPro"/>
</dbReference>
<keyword evidence="10 13" id="KW-0408">Iron</keyword>
<evidence type="ECO:0000256" key="2">
    <source>
        <dbReference type="ARBA" id="ARBA00004370"/>
    </source>
</evidence>
<dbReference type="AlphaFoldDB" id="A0A9P5NPT4"/>
<dbReference type="PRINTS" id="PR00385">
    <property type="entry name" value="P450"/>
</dbReference>
<comment type="cofactor">
    <cofactor evidence="1 13">
        <name>heme</name>
        <dbReference type="ChEBI" id="CHEBI:30413"/>
    </cofactor>
</comment>
<keyword evidence="17" id="KW-1185">Reference proteome</keyword>
<dbReference type="Gene3D" id="1.10.630.10">
    <property type="entry name" value="Cytochrome P450"/>
    <property type="match status" value="1"/>
</dbReference>
<dbReference type="InterPro" id="IPR050121">
    <property type="entry name" value="Cytochrome_P450_monoxygenase"/>
</dbReference>
<keyword evidence="11 14" id="KW-0503">Monooxygenase</keyword>
<evidence type="ECO:0000256" key="3">
    <source>
        <dbReference type="ARBA" id="ARBA00004721"/>
    </source>
</evidence>
<evidence type="ECO:0000256" key="6">
    <source>
        <dbReference type="ARBA" id="ARBA00022692"/>
    </source>
</evidence>
<evidence type="ECO:0000256" key="4">
    <source>
        <dbReference type="ARBA" id="ARBA00010617"/>
    </source>
</evidence>
<evidence type="ECO:0000313" key="16">
    <source>
        <dbReference type="EMBL" id="KAF8904748.1"/>
    </source>
</evidence>
<comment type="subcellular location">
    <subcellularLocation>
        <location evidence="2">Membrane</location>
    </subcellularLocation>
</comment>
<evidence type="ECO:0000256" key="5">
    <source>
        <dbReference type="ARBA" id="ARBA00022617"/>
    </source>
</evidence>
<comment type="pathway">
    <text evidence="3">Secondary metabolite biosynthesis; terpenoid biosynthesis.</text>
</comment>
<keyword evidence="6 15" id="KW-0812">Transmembrane</keyword>
<name>A0A9P5NPT4_GYMJU</name>
<evidence type="ECO:0000313" key="17">
    <source>
        <dbReference type="Proteomes" id="UP000724874"/>
    </source>
</evidence>
<evidence type="ECO:0000256" key="11">
    <source>
        <dbReference type="ARBA" id="ARBA00023033"/>
    </source>
</evidence>
<reference evidence="16" key="1">
    <citation type="submission" date="2020-11" db="EMBL/GenBank/DDBJ databases">
        <authorList>
            <consortium name="DOE Joint Genome Institute"/>
            <person name="Ahrendt S."/>
            <person name="Riley R."/>
            <person name="Andreopoulos W."/>
            <person name="LaButti K."/>
            <person name="Pangilinan J."/>
            <person name="Ruiz-duenas F.J."/>
            <person name="Barrasa J.M."/>
            <person name="Sanchez-Garcia M."/>
            <person name="Camarero S."/>
            <person name="Miyauchi S."/>
            <person name="Serrano A."/>
            <person name="Linde D."/>
            <person name="Babiker R."/>
            <person name="Drula E."/>
            <person name="Ayuso-Fernandez I."/>
            <person name="Pacheco R."/>
            <person name="Padilla G."/>
            <person name="Ferreira P."/>
            <person name="Barriuso J."/>
            <person name="Kellner H."/>
            <person name="Castanera R."/>
            <person name="Alfaro M."/>
            <person name="Ramirez L."/>
            <person name="Pisabarro A.G."/>
            <person name="Kuo A."/>
            <person name="Tritt A."/>
            <person name="Lipzen A."/>
            <person name="He G."/>
            <person name="Yan M."/>
            <person name="Ng V."/>
            <person name="Cullen D."/>
            <person name="Martin F."/>
            <person name="Rosso M.-N."/>
            <person name="Henrissat B."/>
            <person name="Hibbett D."/>
            <person name="Martinez A.T."/>
            <person name="Grigoriev I.V."/>
        </authorList>
    </citation>
    <scope>NUCLEOTIDE SEQUENCE</scope>
    <source>
        <strain evidence="16">AH 44721</strain>
    </source>
</reference>
<proteinExistence type="inferred from homology"/>
<keyword evidence="12 15" id="KW-0472">Membrane</keyword>
<evidence type="ECO:0000256" key="1">
    <source>
        <dbReference type="ARBA" id="ARBA00001971"/>
    </source>
</evidence>
<evidence type="ECO:0000256" key="14">
    <source>
        <dbReference type="RuleBase" id="RU000461"/>
    </source>
</evidence>
<dbReference type="InterPro" id="IPR001128">
    <property type="entry name" value="Cyt_P450"/>
</dbReference>
<dbReference type="PANTHER" id="PTHR24305:SF166">
    <property type="entry name" value="CYTOCHROME P450 12A4, MITOCHONDRIAL-RELATED"/>
    <property type="match status" value="1"/>
</dbReference>
<dbReference type="Pfam" id="PF00067">
    <property type="entry name" value="p450"/>
    <property type="match status" value="1"/>
</dbReference>
<feature type="transmembrane region" description="Helical" evidence="15">
    <location>
        <begin position="12"/>
        <end position="31"/>
    </location>
</feature>
<dbReference type="GO" id="GO:0005506">
    <property type="term" value="F:iron ion binding"/>
    <property type="evidence" value="ECO:0007669"/>
    <property type="project" value="InterPro"/>
</dbReference>
<dbReference type="PRINTS" id="PR00463">
    <property type="entry name" value="EP450I"/>
</dbReference>
<dbReference type="OrthoDB" id="1470350at2759"/>
<evidence type="ECO:0000256" key="7">
    <source>
        <dbReference type="ARBA" id="ARBA00022723"/>
    </source>
</evidence>
<evidence type="ECO:0000256" key="13">
    <source>
        <dbReference type="PIRSR" id="PIRSR602401-1"/>
    </source>
</evidence>
<evidence type="ECO:0000256" key="10">
    <source>
        <dbReference type="ARBA" id="ARBA00023004"/>
    </source>
</evidence>
<organism evidence="16 17">
    <name type="scientific">Gymnopilus junonius</name>
    <name type="common">Spectacular rustgill mushroom</name>
    <name type="synonym">Gymnopilus spectabilis subsp. junonius</name>
    <dbReference type="NCBI Taxonomy" id="109634"/>
    <lineage>
        <taxon>Eukaryota</taxon>
        <taxon>Fungi</taxon>
        <taxon>Dikarya</taxon>
        <taxon>Basidiomycota</taxon>
        <taxon>Agaricomycotina</taxon>
        <taxon>Agaricomycetes</taxon>
        <taxon>Agaricomycetidae</taxon>
        <taxon>Agaricales</taxon>
        <taxon>Agaricineae</taxon>
        <taxon>Hymenogastraceae</taxon>
        <taxon>Gymnopilus</taxon>
    </lineage>
</organism>
<evidence type="ECO:0000256" key="12">
    <source>
        <dbReference type="ARBA" id="ARBA00023136"/>
    </source>
</evidence>
<dbReference type="Proteomes" id="UP000724874">
    <property type="component" value="Unassembled WGS sequence"/>
</dbReference>
<dbReference type="GO" id="GO:0020037">
    <property type="term" value="F:heme binding"/>
    <property type="evidence" value="ECO:0007669"/>
    <property type="project" value="InterPro"/>
</dbReference>
<accession>A0A9P5NPT4</accession>
<dbReference type="InterPro" id="IPR017972">
    <property type="entry name" value="Cyt_P450_CS"/>
</dbReference>
<dbReference type="InterPro" id="IPR036396">
    <property type="entry name" value="Cyt_P450_sf"/>
</dbReference>
<dbReference type="SUPFAM" id="SSF48264">
    <property type="entry name" value="Cytochrome P450"/>
    <property type="match status" value="1"/>
</dbReference>
<keyword evidence="5 13" id="KW-0349">Heme</keyword>
<feature type="binding site" description="axial binding residue" evidence="13">
    <location>
        <position position="496"/>
    </location>
    <ligand>
        <name>heme</name>
        <dbReference type="ChEBI" id="CHEBI:30413"/>
    </ligand>
    <ligandPart>
        <name>Fe</name>
        <dbReference type="ChEBI" id="CHEBI:18248"/>
    </ligandPart>
</feature>
<dbReference type="PANTHER" id="PTHR24305">
    <property type="entry name" value="CYTOCHROME P450"/>
    <property type="match status" value="1"/>
</dbReference>
<evidence type="ECO:0000256" key="8">
    <source>
        <dbReference type="ARBA" id="ARBA00022989"/>
    </source>
</evidence>
<comment type="caution">
    <text evidence="16">The sequence shown here is derived from an EMBL/GenBank/DDBJ whole genome shotgun (WGS) entry which is preliminary data.</text>
</comment>
<dbReference type="GO" id="GO:0004497">
    <property type="term" value="F:monooxygenase activity"/>
    <property type="evidence" value="ECO:0007669"/>
    <property type="project" value="UniProtKB-KW"/>
</dbReference>
<dbReference type="InterPro" id="IPR002401">
    <property type="entry name" value="Cyt_P450_E_grp-I"/>
</dbReference>